<dbReference type="Pfam" id="PF02525">
    <property type="entry name" value="Flavodoxin_2"/>
    <property type="match status" value="1"/>
</dbReference>
<dbReference type="PANTHER" id="PTHR43741:SF2">
    <property type="entry name" value="FMN-DEPENDENT NADH:QUINONE OXIDOREDUCTASE"/>
    <property type="match status" value="1"/>
</dbReference>
<feature type="binding site" evidence="6">
    <location>
        <begin position="92"/>
        <end position="95"/>
    </location>
    <ligand>
        <name>FMN</name>
        <dbReference type="ChEBI" id="CHEBI:58210"/>
    </ligand>
</feature>
<sequence>MHVDSSPRVERSHTRRLSAEFVESWRDSHPETNIVYRDIGRNPIPHVTEEWIGAAFTPTNQRTSAQLDTLALSDRLVDELLEADVYVMGIPMYNFGVSSGFKAYIDQIVRIGRTFLFEPQDPGAIYKPLLTGKTLYVITASGDSGYEPGGVNARINHLAPYLHTVFQFIGVTDISVISVGSDEFGGERLQDSLARARKAIAEISAR</sequence>
<keyword evidence="4 6" id="KW-0520">NAD</keyword>
<dbReference type="Proteomes" id="UP000287394">
    <property type="component" value="Chromosome"/>
</dbReference>
<evidence type="ECO:0000256" key="6">
    <source>
        <dbReference type="HAMAP-Rule" id="MF_01216"/>
    </source>
</evidence>
<evidence type="ECO:0000256" key="1">
    <source>
        <dbReference type="ARBA" id="ARBA00022630"/>
    </source>
</evidence>
<keyword evidence="3 6" id="KW-0560">Oxidoreductase</keyword>
<dbReference type="GO" id="GO:0016655">
    <property type="term" value="F:oxidoreductase activity, acting on NAD(P)H, quinone or similar compound as acceptor"/>
    <property type="evidence" value="ECO:0007669"/>
    <property type="project" value="InterPro"/>
</dbReference>
<dbReference type="GO" id="GO:0016652">
    <property type="term" value="F:oxidoreductase activity, acting on NAD(P)H as acceptor"/>
    <property type="evidence" value="ECO:0007669"/>
    <property type="project" value="UniProtKB-UniRule"/>
</dbReference>
<comment type="catalytic activity">
    <reaction evidence="6">
        <text>2 a quinone + NADH + H(+) = 2 a 1,4-benzosemiquinone + NAD(+)</text>
        <dbReference type="Rhea" id="RHEA:65952"/>
        <dbReference type="ChEBI" id="CHEBI:15378"/>
        <dbReference type="ChEBI" id="CHEBI:57540"/>
        <dbReference type="ChEBI" id="CHEBI:57945"/>
        <dbReference type="ChEBI" id="CHEBI:132124"/>
        <dbReference type="ChEBI" id="CHEBI:134225"/>
    </reaction>
</comment>
<comment type="similarity">
    <text evidence="6">Belongs to the azoreductase type 1 family.</text>
</comment>
<dbReference type="KEGG" id="ccot:CCAX7_002550"/>
<comment type="function">
    <text evidence="6">Quinone reductase that provides resistance to thiol-specific stress caused by electrophilic quinones.</text>
</comment>
<dbReference type="EC" id="1.6.5.-" evidence="6"/>
<evidence type="ECO:0000256" key="5">
    <source>
        <dbReference type="ARBA" id="ARBA00048542"/>
    </source>
</evidence>
<evidence type="ECO:0000256" key="4">
    <source>
        <dbReference type="ARBA" id="ARBA00023027"/>
    </source>
</evidence>
<comment type="caution">
    <text evidence="6">Lacks conserved residue(s) required for the propagation of feature annotation.</text>
</comment>
<dbReference type="InterPro" id="IPR023048">
    <property type="entry name" value="NADH:quinone_OxRdtase_FMN_depd"/>
</dbReference>
<dbReference type="EC" id="1.7.1.17" evidence="6"/>
<comment type="subunit">
    <text evidence="6">Homodimer.</text>
</comment>
<evidence type="ECO:0000313" key="8">
    <source>
        <dbReference type="Proteomes" id="UP000287394"/>
    </source>
</evidence>
<dbReference type="PANTHER" id="PTHR43741">
    <property type="entry name" value="FMN-DEPENDENT NADH-AZOREDUCTASE 1"/>
    <property type="match status" value="1"/>
</dbReference>
<organism evidence="7 8">
    <name type="scientific">Capsulimonas corticalis</name>
    <dbReference type="NCBI Taxonomy" id="2219043"/>
    <lineage>
        <taxon>Bacteria</taxon>
        <taxon>Bacillati</taxon>
        <taxon>Armatimonadota</taxon>
        <taxon>Armatimonadia</taxon>
        <taxon>Capsulimonadales</taxon>
        <taxon>Capsulimonadaceae</taxon>
        <taxon>Capsulimonas</taxon>
    </lineage>
</organism>
<dbReference type="AlphaFoldDB" id="A0A402CS05"/>
<keyword evidence="2 6" id="KW-0288">FMN</keyword>
<keyword evidence="1 6" id="KW-0285">Flavoprotein</keyword>
<dbReference type="InterPro" id="IPR050104">
    <property type="entry name" value="FMN-dep_NADH:Q_OxRdtase_AzoR1"/>
</dbReference>
<dbReference type="HAMAP" id="MF_01216">
    <property type="entry name" value="Azoreductase_type1"/>
    <property type="match status" value="1"/>
</dbReference>
<comment type="catalytic activity">
    <reaction evidence="5">
        <text>N,N-dimethyl-1,4-phenylenediamine + anthranilate + 2 NAD(+) = 2-(4-dimethylaminophenyl)diazenylbenzoate + 2 NADH + 2 H(+)</text>
        <dbReference type="Rhea" id="RHEA:55872"/>
        <dbReference type="ChEBI" id="CHEBI:15378"/>
        <dbReference type="ChEBI" id="CHEBI:15783"/>
        <dbReference type="ChEBI" id="CHEBI:16567"/>
        <dbReference type="ChEBI" id="CHEBI:57540"/>
        <dbReference type="ChEBI" id="CHEBI:57945"/>
        <dbReference type="ChEBI" id="CHEBI:71579"/>
        <dbReference type="EC" id="1.7.1.17"/>
    </reaction>
    <physiologicalReaction direction="right-to-left" evidence="5">
        <dbReference type="Rhea" id="RHEA:55874"/>
    </physiologicalReaction>
</comment>
<dbReference type="InterPro" id="IPR003680">
    <property type="entry name" value="Flavodoxin_fold"/>
</dbReference>
<dbReference type="GO" id="GO:0009055">
    <property type="term" value="F:electron transfer activity"/>
    <property type="evidence" value="ECO:0007669"/>
    <property type="project" value="UniProtKB-UniRule"/>
</dbReference>
<evidence type="ECO:0000313" key="7">
    <source>
        <dbReference type="EMBL" id="BDI28204.1"/>
    </source>
</evidence>
<protein>
    <recommendedName>
        <fullName evidence="6">FMN dependent NADH:quinone oxidoreductase</fullName>
        <ecNumber evidence="6">1.6.5.-</ecNumber>
    </recommendedName>
    <alternativeName>
        <fullName evidence="6">Azo-dye reductase</fullName>
    </alternativeName>
    <alternativeName>
        <fullName evidence="6">FMN-dependent NADH-azo compound oxidoreductase</fullName>
    </alternativeName>
    <alternativeName>
        <fullName evidence="6">FMN-dependent NADH-azoreductase</fullName>
        <ecNumber evidence="6">1.7.1.17</ecNumber>
    </alternativeName>
</protein>
<accession>A0A402CS05</accession>
<name>A0A402CS05_9BACT</name>
<dbReference type="EMBL" id="AP025739">
    <property type="protein sequence ID" value="BDI28204.1"/>
    <property type="molecule type" value="Genomic_DNA"/>
</dbReference>
<evidence type="ECO:0000256" key="3">
    <source>
        <dbReference type="ARBA" id="ARBA00023002"/>
    </source>
</evidence>
<dbReference type="GO" id="GO:0010181">
    <property type="term" value="F:FMN binding"/>
    <property type="evidence" value="ECO:0007669"/>
    <property type="project" value="UniProtKB-UniRule"/>
</dbReference>
<dbReference type="InterPro" id="IPR029039">
    <property type="entry name" value="Flavoprotein-like_sf"/>
</dbReference>
<dbReference type="SUPFAM" id="SSF52218">
    <property type="entry name" value="Flavoproteins"/>
    <property type="match status" value="1"/>
</dbReference>
<keyword evidence="8" id="KW-1185">Reference proteome</keyword>
<comment type="cofactor">
    <cofactor evidence="6">
        <name>FMN</name>
        <dbReference type="ChEBI" id="CHEBI:58210"/>
    </cofactor>
    <text evidence="6">Binds 1 FMN per subunit.</text>
</comment>
<proteinExistence type="inferred from homology"/>
<dbReference type="Gene3D" id="3.40.50.360">
    <property type="match status" value="1"/>
</dbReference>
<comment type="function">
    <text evidence="6">Also exhibits azoreductase activity. Catalyzes the reductive cleavage of the azo bond in aromatic azo compounds to the corresponding amines.</text>
</comment>
<gene>
    <name evidence="7" type="primary">azoR1</name>
    <name evidence="6" type="synonym">azoR</name>
    <name evidence="7" type="ORF">CCAX7_002550</name>
</gene>
<reference evidence="7 8" key="1">
    <citation type="journal article" date="2019" name="Int. J. Syst. Evol. Microbiol.">
        <title>Capsulimonas corticalis gen. nov., sp. nov., an aerobic capsulated bacterium, of a novel bacterial order, Capsulimonadales ord. nov., of the class Armatimonadia of the phylum Armatimonadetes.</title>
        <authorList>
            <person name="Li J."/>
            <person name="Kudo C."/>
            <person name="Tonouchi A."/>
        </authorList>
    </citation>
    <scope>NUCLEOTIDE SEQUENCE [LARGE SCALE GENOMIC DNA]</scope>
    <source>
        <strain evidence="7 8">AX-7</strain>
    </source>
</reference>
<evidence type="ECO:0000256" key="2">
    <source>
        <dbReference type="ARBA" id="ARBA00022643"/>
    </source>
</evidence>